<dbReference type="PANTHER" id="PTHR48098">
    <property type="entry name" value="ENTEROCHELIN ESTERASE-RELATED"/>
    <property type="match status" value="1"/>
</dbReference>
<comment type="caution">
    <text evidence="2">The sequence shown here is derived from an EMBL/GenBank/DDBJ whole genome shotgun (WGS) entry which is preliminary data.</text>
</comment>
<dbReference type="InterPro" id="IPR050583">
    <property type="entry name" value="Mycobacterial_A85_antigen"/>
</dbReference>
<proteinExistence type="predicted"/>
<evidence type="ECO:0000313" key="2">
    <source>
        <dbReference type="EMBL" id="GMG88051.1"/>
    </source>
</evidence>
<gene>
    <name evidence="2" type="ORF">MNKW57_23720</name>
</gene>
<name>A0ABQ6M179_9GAMM</name>
<dbReference type="Gene3D" id="3.40.50.1820">
    <property type="entry name" value="alpha/beta hydrolase"/>
    <property type="match status" value="1"/>
</dbReference>
<dbReference type="InterPro" id="IPR000801">
    <property type="entry name" value="Esterase-like"/>
</dbReference>
<keyword evidence="3" id="KW-1185">Reference proteome</keyword>
<reference evidence="2 3" key="1">
    <citation type="submission" date="2023-04" db="EMBL/GenBank/DDBJ databases">
        <title>Marinobulbifer ophiurae gen. nov., sp. Nov., isolate from tissue of brittle star Ophioplocus japonicus.</title>
        <authorList>
            <person name="Kawano K."/>
            <person name="Sawayama S."/>
            <person name="Nakagawa S."/>
        </authorList>
    </citation>
    <scope>NUCLEOTIDE SEQUENCE [LARGE SCALE GENOMIC DNA]</scope>
    <source>
        <strain evidence="2 3">NKW57</strain>
    </source>
</reference>
<evidence type="ECO:0000313" key="3">
    <source>
        <dbReference type="Proteomes" id="UP001224392"/>
    </source>
</evidence>
<evidence type="ECO:0000256" key="1">
    <source>
        <dbReference type="SAM" id="SignalP"/>
    </source>
</evidence>
<keyword evidence="1" id="KW-0732">Signal</keyword>
<dbReference type="InterPro" id="IPR029058">
    <property type="entry name" value="AB_hydrolase_fold"/>
</dbReference>
<sequence>MNKLALLLLGMVVACGAAGNTSPSTSTSASTSTASNNVTVLDEAFTIPALERQRTVRLYLPPGYATSGKRYPVLYMHDGQNLFDDTTAYAGEWGVDEALDQLASENALELIVVGIDHGNDKRINELNPFANERFGAGEGEDYLAFLVGTLKPYIDRNYRTLGDREHTAIMGSSMGGHISHYAIHRYPQVFSKAGIFSPAYWTGPQIFEHSRTAQVPEDARLYLLMGSEEGEEMVENMQRMTAQLRSNGHADDVLVSRVVAGAGHNEGFWRAEFPAAVQWLFQD</sequence>
<dbReference type="PANTHER" id="PTHR48098:SF6">
    <property type="entry name" value="FERRI-BACILLIBACTIN ESTERASE BESA"/>
    <property type="match status" value="1"/>
</dbReference>
<protein>
    <recommendedName>
        <fullName evidence="4">Esterase</fullName>
    </recommendedName>
</protein>
<dbReference type="Proteomes" id="UP001224392">
    <property type="component" value="Unassembled WGS sequence"/>
</dbReference>
<dbReference type="PROSITE" id="PS51257">
    <property type="entry name" value="PROKAR_LIPOPROTEIN"/>
    <property type="match status" value="1"/>
</dbReference>
<dbReference type="Pfam" id="PF00756">
    <property type="entry name" value="Esterase"/>
    <property type="match status" value="1"/>
</dbReference>
<organism evidence="2 3">
    <name type="scientific">Biformimicrobium ophioploci</name>
    <dbReference type="NCBI Taxonomy" id="3036711"/>
    <lineage>
        <taxon>Bacteria</taxon>
        <taxon>Pseudomonadati</taxon>
        <taxon>Pseudomonadota</taxon>
        <taxon>Gammaproteobacteria</taxon>
        <taxon>Cellvibrionales</taxon>
        <taxon>Microbulbiferaceae</taxon>
        <taxon>Biformimicrobium</taxon>
    </lineage>
</organism>
<accession>A0ABQ6M179</accession>
<dbReference type="EMBL" id="BSYJ01000004">
    <property type="protein sequence ID" value="GMG88051.1"/>
    <property type="molecule type" value="Genomic_DNA"/>
</dbReference>
<dbReference type="SUPFAM" id="SSF53474">
    <property type="entry name" value="alpha/beta-Hydrolases"/>
    <property type="match status" value="1"/>
</dbReference>
<feature type="chain" id="PRO_5047127462" description="Esterase" evidence="1">
    <location>
        <begin position="18"/>
        <end position="283"/>
    </location>
</feature>
<evidence type="ECO:0008006" key="4">
    <source>
        <dbReference type="Google" id="ProtNLM"/>
    </source>
</evidence>
<feature type="signal peptide" evidence="1">
    <location>
        <begin position="1"/>
        <end position="17"/>
    </location>
</feature>
<dbReference type="RefSeq" id="WP_285764657.1">
    <property type="nucleotide sequence ID" value="NZ_BSYJ01000004.1"/>
</dbReference>